<evidence type="ECO:0000313" key="1">
    <source>
        <dbReference type="EMBL" id="KJV65587.1"/>
    </source>
</evidence>
<organism evidence="1 2">
    <name type="scientific">Ehrlichia cf. muris str. EmCRT</name>
    <dbReference type="NCBI Taxonomy" id="1359167"/>
    <lineage>
        <taxon>Bacteria</taxon>
        <taxon>Pseudomonadati</taxon>
        <taxon>Pseudomonadota</taxon>
        <taxon>Alphaproteobacteria</taxon>
        <taxon>Rickettsiales</taxon>
        <taxon>Anaplasmataceae</taxon>
        <taxon>Ehrlichia</taxon>
    </lineage>
</organism>
<dbReference type="Proteomes" id="UP000033546">
    <property type="component" value="Unassembled WGS sequence"/>
</dbReference>
<name>A0A0F3ND23_9RICK</name>
<comment type="caution">
    <text evidence="1">The sequence shown here is derived from an EMBL/GenBank/DDBJ whole genome shotgun (WGS) entry which is preliminary data.</text>
</comment>
<evidence type="ECO:0000313" key="2">
    <source>
        <dbReference type="Proteomes" id="UP000033546"/>
    </source>
</evidence>
<gene>
    <name evidence="1" type="ORF">EMUCRT_0532</name>
</gene>
<dbReference type="PATRIC" id="fig|1359167.3.peg.518"/>
<proteinExistence type="predicted"/>
<sequence>MAVVLLLIVVIVRGYSFKCSSDVYCVHYSPREIGGRSFSSGI</sequence>
<dbReference type="EMBL" id="LANU01000002">
    <property type="protein sequence ID" value="KJV65587.1"/>
    <property type="molecule type" value="Genomic_DNA"/>
</dbReference>
<accession>A0A0F3ND23</accession>
<protein>
    <submittedName>
        <fullName evidence="1">Uncharacterized protein</fullName>
    </submittedName>
</protein>
<dbReference type="RefSeq" id="WP_257639926.1">
    <property type="nucleotide sequence ID" value="NZ_LANU01000002.1"/>
</dbReference>
<reference evidence="1 2" key="1">
    <citation type="submission" date="2015-02" db="EMBL/GenBank/DDBJ databases">
        <title>Genome Sequencing of Rickettsiales.</title>
        <authorList>
            <person name="Daugherty S.C."/>
            <person name="Su Q."/>
            <person name="Abolude K."/>
            <person name="Beier-Sexton M."/>
            <person name="Carlyon J.A."/>
            <person name="Carter R."/>
            <person name="Day N.P."/>
            <person name="Dumler S.J."/>
            <person name="Dyachenko V."/>
            <person name="Godinez A."/>
            <person name="Kurtti T.J."/>
            <person name="Lichay M."/>
            <person name="Mullins K.E."/>
            <person name="Ott S."/>
            <person name="Pappas-Brown V."/>
            <person name="Paris D.H."/>
            <person name="Patel P."/>
            <person name="Richards A.L."/>
            <person name="Sadzewicz L."/>
            <person name="Sears K."/>
            <person name="Seidman D."/>
            <person name="Sengamalay N."/>
            <person name="Stenos J."/>
            <person name="Tallon L.J."/>
            <person name="Vincent G."/>
            <person name="Fraser C.M."/>
            <person name="Munderloh U."/>
            <person name="Dunning-Hotopp J.C."/>
        </authorList>
    </citation>
    <scope>NUCLEOTIDE SEQUENCE [LARGE SCALE GENOMIC DNA]</scope>
    <source>
        <strain evidence="1 2">EmCRT</strain>
    </source>
</reference>
<dbReference type="AlphaFoldDB" id="A0A0F3ND23"/>